<dbReference type="STRING" id="665118.SAMN02983003_2772"/>
<organism evidence="2 3">
    <name type="scientific">Devosia enhydra</name>
    <dbReference type="NCBI Taxonomy" id="665118"/>
    <lineage>
        <taxon>Bacteria</taxon>
        <taxon>Pseudomonadati</taxon>
        <taxon>Pseudomonadota</taxon>
        <taxon>Alphaproteobacteria</taxon>
        <taxon>Hyphomicrobiales</taxon>
        <taxon>Devosiaceae</taxon>
        <taxon>Devosia</taxon>
    </lineage>
</organism>
<gene>
    <name evidence="2" type="ORF">SAMN02983003_2772</name>
</gene>
<dbReference type="EMBL" id="FPKU01000002">
    <property type="protein sequence ID" value="SFZ85606.1"/>
    <property type="molecule type" value="Genomic_DNA"/>
</dbReference>
<dbReference type="OrthoDB" id="7949742at2"/>
<dbReference type="InterPro" id="IPR002645">
    <property type="entry name" value="STAS_dom"/>
</dbReference>
<dbReference type="Proteomes" id="UP000183447">
    <property type="component" value="Unassembled WGS sequence"/>
</dbReference>
<dbReference type="Gene3D" id="3.30.750.24">
    <property type="entry name" value="STAS domain"/>
    <property type="match status" value="1"/>
</dbReference>
<proteinExistence type="predicted"/>
<evidence type="ECO:0000313" key="3">
    <source>
        <dbReference type="Proteomes" id="UP000183447"/>
    </source>
</evidence>
<dbReference type="InterPro" id="IPR036513">
    <property type="entry name" value="STAS_dom_sf"/>
</dbReference>
<sequence length="96" mass="10142">MAEAAGKTVALPPVVDLDSLDRVRDQLLDAVETGPVVIDGSAVRRVATNALFMLVSAAETARRNGFSLELRAQSQALSVAIMRLGLGDRFAGFTRG</sequence>
<feature type="domain" description="STAS" evidence="1">
    <location>
        <begin position="15"/>
        <end position="96"/>
    </location>
</feature>
<evidence type="ECO:0000259" key="1">
    <source>
        <dbReference type="PROSITE" id="PS50801"/>
    </source>
</evidence>
<name>A0A1K2HZP6_9HYPH</name>
<evidence type="ECO:0000313" key="2">
    <source>
        <dbReference type="EMBL" id="SFZ85606.1"/>
    </source>
</evidence>
<accession>A0A1K2HZP6</accession>
<reference evidence="2 3" key="1">
    <citation type="submission" date="2016-11" db="EMBL/GenBank/DDBJ databases">
        <authorList>
            <person name="Jaros S."/>
            <person name="Januszkiewicz K."/>
            <person name="Wedrychowicz H."/>
        </authorList>
    </citation>
    <scope>NUCLEOTIDE SEQUENCE [LARGE SCALE GENOMIC DNA]</scope>
    <source>
        <strain evidence="2 3">ATCC 23634</strain>
    </source>
</reference>
<keyword evidence="3" id="KW-1185">Reference proteome</keyword>
<dbReference type="AlphaFoldDB" id="A0A1K2HZP6"/>
<dbReference type="RefSeq" id="WP_072344055.1">
    <property type="nucleotide sequence ID" value="NZ_FPKU01000002.1"/>
</dbReference>
<dbReference type="SUPFAM" id="SSF52091">
    <property type="entry name" value="SpoIIaa-like"/>
    <property type="match status" value="1"/>
</dbReference>
<protein>
    <submittedName>
        <fullName evidence="2">Anti-anti-sigma regulatory factor (Antagonist of anti-sigma factor)</fullName>
    </submittedName>
</protein>
<dbReference type="InterPro" id="IPR058548">
    <property type="entry name" value="MlaB-like_STAS"/>
</dbReference>
<dbReference type="Pfam" id="PF13466">
    <property type="entry name" value="STAS_2"/>
    <property type="match status" value="1"/>
</dbReference>
<dbReference type="PROSITE" id="PS50801">
    <property type="entry name" value="STAS"/>
    <property type="match status" value="1"/>
</dbReference>